<protein>
    <submittedName>
        <fullName evidence="1">Uncharacterized protein</fullName>
    </submittedName>
</protein>
<reference evidence="1 2" key="1">
    <citation type="journal article" date="2020" name="Harmful Algae">
        <title>Molecular and morphological characterization of a novel dihydroanatoxin-a producing Microcoleus species (cyanobacteria) from the Russian River, California, USA.</title>
        <authorList>
            <person name="Conklin K.Y."/>
            <person name="Stancheva R."/>
            <person name="Otten T.G."/>
            <person name="Fadness R."/>
            <person name="Boyer G.L."/>
            <person name="Read B."/>
            <person name="Zhang X."/>
            <person name="Sheath R.G."/>
        </authorList>
    </citation>
    <scope>NUCLEOTIDE SEQUENCE [LARGE SCALE GENOMIC DNA]</scope>
    <source>
        <strain evidence="1 2">PTRS2</strain>
    </source>
</reference>
<sequence length="64" mass="7100">MAKTNTAIAVSSVIKEVIQKQALATRLTQKEVVYLGMLAIDALDKESRQELADKVHQMQMNGEI</sequence>
<evidence type="ECO:0000313" key="2">
    <source>
        <dbReference type="Proteomes" id="UP001384579"/>
    </source>
</evidence>
<comment type="caution">
    <text evidence="1">The sequence shown here is derived from an EMBL/GenBank/DDBJ whole genome shotgun (WGS) entry which is preliminary data.</text>
</comment>
<keyword evidence="2" id="KW-1185">Reference proteome</keyword>
<organism evidence="1 2">
    <name type="scientific">Microcoleus anatoxicus PTRS2</name>
    <dbReference type="NCBI Taxonomy" id="2705321"/>
    <lineage>
        <taxon>Bacteria</taxon>
        <taxon>Bacillati</taxon>
        <taxon>Cyanobacteriota</taxon>
        <taxon>Cyanophyceae</taxon>
        <taxon>Oscillatoriophycideae</taxon>
        <taxon>Oscillatoriales</taxon>
        <taxon>Microcoleaceae</taxon>
        <taxon>Microcoleus</taxon>
        <taxon>Microcoleus anatoxicus</taxon>
    </lineage>
</organism>
<gene>
    <name evidence="1" type="ORF">WMG39_02610</name>
</gene>
<dbReference type="EMBL" id="JBBLXS010000018">
    <property type="protein sequence ID" value="MEK0183736.1"/>
    <property type="molecule type" value="Genomic_DNA"/>
</dbReference>
<dbReference type="RefSeq" id="WP_333211449.1">
    <property type="nucleotide sequence ID" value="NZ_JBBLXS010000018.1"/>
</dbReference>
<dbReference type="Proteomes" id="UP001384579">
    <property type="component" value="Unassembled WGS sequence"/>
</dbReference>
<accession>A0ABU8YH95</accession>
<name>A0ABU8YH95_9CYAN</name>
<evidence type="ECO:0000313" key="1">
    <source>
        <dbReference type="EMBL" id="MEK0183736.1"/>
    </source>
</evidence>
<proteinExistence type="predicted"/>